<reference evidence="2" key="1">
    <citation type="journal article" date="2020" name="Nature">
        <title>Giant virus diversity and host interactions through global metagenomics.</title>
        <authorList>
            <person name="Schulz F."/>
            <person name="Roux S."/>
            <person name="Paez-Espino D."/>
            <person name="Jungbluth S."/>
            <person name="Walsh D.A."/>
            <person name="Denef V.J."/>
            <person name="McMahon K.D."/>
            <person name="Konstantinidis K.T."/>
            <person name="Eloe-Fadrosh E.A."/>
            <person name="Kyrpides N.C."/>
            <person name="Woyke T."/>
        </authorList>
    </citation>
    <scope>NUCLEOTIDE SEQUENCE</scope>
    <source>
        <strain evidence="2">GVMAG-S-1101178-73</strain>
    </source>
</reference>
<evidence type="ECO:0000256" key="1">
    <source>
        <dbReference type="SAM" id="Phobius"/>
    </source>
</evidence>
<keyword evidence="1" id="KW-0472">Membrane</keyword>
<dbReference type="AlphaFoldDB" id="A0A6C0K973"/>
<proteinExistence type="predicted"/>
<feature type="transmembrane region" description="Helical" evidence="1">
    <location>
        <begin position="6"/>
        <end position="27"/>
    </location>
</feature>
<keyword evidence="1" id="KW-1133">Transmembrane helix</keyword>
<organism evidence="2">
    <name type="scientific">viral metagenome</name>
    <dbReference type="NCBI Taxonomy" id="1070528"/>
    <lineage>
        <taxon>unclassified sequences</taxon>
        <taxon>metagenomes</taxon>
        <taxon>organismal metagenomes</taxon>
    </lineage>
</organism>
<accession>A0A6C0K973</accession>
<evidence type="ECO:0000313" key="2">
    <source>
        <dbReference type="EMBL" id="QHU13711.1"/>
    </source>
</evidence>
<name>A0A6C0K973_9ZZZZ</name>
<protein>
    <submittedName>
        <fullName evidence="2">Uncharacterized protein</fullName>
    </submittedName>
</protein>
<dbReference type="EMBL" id="MN740824">
    <property type="protein sequence ID" value="QHU13711.1"/>
    <property type="molecule type" value="Genomic_DNA"/>
</dbReference>
<keyword evidence="1" id="KW-0812">Transmembrane</keyword>
<sequence>MNTIGVLIDTDISIQLFAVFAILSYYFDNKCVDYKFYVREDAKPNTMFWDTIFSNISSKVCIYNTNLKVYRMALNYVYEEIPVFPDDTIFDGYFRSPKYFAHNIEKIKSLLGFEEKINNVLAKYPEYSMNKTIVIQQLVTPTEKKNET</sequence>